<feature type="signal peptide" evidence="3">
    <location>
        <begin position="1"/>
        <end position="36"/>
    </location>
</feature>
<evidence type="ECO:0000256" key="3">
    <source>
        <dbReference type="SAM" id="SignalP"/>
    </source>
</evidence>
<dbReference type="EMBL" id="CAXIEN010000095">
    <property type="protein sequence ID" value="CAL1276579.1"/>
    <property type="molecule type" value="Genomic_DNA"/>
</dbReference>
<gene>
    <name evidence="4" type="ORF">LARSCL_LOCUS8741</name>
</gene>
<sequence length="103" mass="11854">MQLVFRYFLSYLLFTRKMKYFVFCLCVALAAQATLGEECTYTMEKMCSLVPEAKYTERGCWYYCRIKADFEVFQGTRLDGEACTSIVGNAEGVCKHGLCYPTQ</sequence>
<protein>
    <submittedName>
        <fullName evidence="4">Uncharacterized protein</fullName>
    </submittedName>
</protein>
<evidence type="ECO:0000256" key="1">
    <source>
        <dbReference type="ARBA" id="ARBA00004613"/>
    </source>
</evidence>
<organism evidence="4 5">
    <name type="scientific">Larinioides sclopetarius</name>
    <dbReference type="NCBI Taxonomy" id="280406"/>
    <lineage>
        <taxon>Eukaryota</taxon>
        <taxon>Metazoa</taxon>
        <taxon>Ecdysozoa</taxon>
        <taxon>Arthropoda</taxon>
        <taxon>Chelicerata</taxon>
        <taxon>Arachnida</taxon>
        <taxon>Araneae</taxon>
        <taxon>Araneomorphae</taxon>
        <taxon>Entelegynae</taxon>
        <taxon>Araneoidea</taxon>
        <taxon>Araneidae</taxon>
        <taxon>Larinioides</taxon>
    </lineage>
</organism>
<proteinExistence type="predicted"/>
<name>A0AAV1ZXP7_9ARAC</name>
<evidence type="ECO:0000313" key="5">
    <source>
        <dbReference type="Proteomes" id="UP001497382"/>
    </source>
</evidence>
<keyword evidence="2" id="KW-0964">Secreted</keyword>
<dbReference type="Pfam" id="PF07771">
    <property type="entry name" value="TSGP1"/>
    <property type="match status" value="1"/>
</dbReference>
<comment type="subcellular location">
    <subcellularLocation>
        <location evidence="1">Secreted</location>
    </subcellularLocation>
</comment>
<keyword evidence="5" id="KW-1185">Reference proteome</keyword>
<dbReference type="Proteomes" id="UP001497382">
    <property type="component" value="Unassembled WGS sequence"/>
</dbReference>
<keyword evidence="3" id="KW-0732">Signal</keyword>
<evidence type="ECO:0000256" key="2">
    <source>
        <dbReference type="ARBA" id="ARBA00022525"/>
    </source>
</evidence>
<feature type="chain" id="PRO_5043999157" evidence="3">
    <location>
        <begin position="37"/>
        <end position="103"/>
    </location>
</feature>
<accession>A0AAV1ZXP7</accession>
<reference evidence="4 5" key="1">
    <citation type="submission" date="2024-04" db="EMBL/GenBank/DDBJ databases">
        <authorList>
            <person name="Rising A."/>
            <person name="Reimegard J."/>
            <person name="Sonavane S."/>
            <person name="Akerstrom W."/>
            <person name="Nylinder S."/>
            <person name="Hedman E."/>
            <person name="Kallberg Y."/>
        </authorList>
    </citation>
    <scope>NUCLEOTIDE SEQUENCE [LARGE SCALE GENOMIC DNA]</scope>
</reference>
<dbReference type="InterPro" id="IPR011694">
    <property type="entry name" value="Ixonnexin-like"/>
</dbReference>
<dbReference type="AlphaFoldDB" id="A0AAV1ZXP7"/>
<dbReference type="GO" id="GO:0005576">
    <property type="term" value="C:extracellular region"/>
    <property type="evidence" value="ECO:0007669"/>
    <property type="project" value="UniProtKB-SubCell"/>
</dbReference>
<comment type="caution">
    <text evidence="4">The sequence shown here is derived from an EMBL/GenBank/DDBJ whole genome shotgun (WGS) entry which is preliminary data.</text>
</comment>
<evidence type="ECO:0000313" key="4">
    <source>
        <dbReference type="EMBL" id="CAL1276579.1"/>
    </source>
</evidence>